<dbReference type="Pfam" id="PF00355">
    <property type="entry name" value="Rieske"/>
    <property type="match status" value="1"/>
</dbReference>
<dbReference type="GO" id="GO:0051537">
    <property type="term" value="F:2 iron, 2 sulfur cluster binding"/>
    <property type="evidence" value="ECO:0007669"/>
    <property type="project" value="UniProtKB-KW"/>
</dbReference>
<dbReference type="GO" id="GO:0016705">
    <property type="term" value="F:oxidoreductase activity, acting on paired donors, with incorporation or reduction of molecular oxygen"/>
    <property type="evidence" value="ECO:0007669"/>
    <property type="project" value="UniProtKB-ARBA"/>
</dbReference>
<evidence type="ECO:0000256" key="5">
    <source>
        <dbReference type="ARBA" id="ARBA00023157"/>
    </source>
</evidence>
<dbReference type="InterPro" id="IPR005805">
    <property type="entry name" value="Rieske_Fe-S_prot_C"/>
</dbReference>
<dbReference type="Proteomes" id="UP000032024">
    <property type="component" value="Chromosome"/>
</dbReference>
<dbReference type="GO" id="GO:0005737">
    <property type="term" value="C:cytoplasm"/>
    <property type="evidence" value="ECO:0007669"/>
    <property type="project" value="TreeGrafter"/>
</dbReference>
<dbReference type="InterPro" id="IPR006076">
    <property type="entry name" value="FAD-dep_OxRdtase"/>
</dbReference>
<evidence type="ECO:0000313" key="8">
    <source>
        <dbReference type="Proteomes" id="UP000032024"/>
    </source>
</evidence>
<name>A0AAN0T7Q8_HEYCO</name>
<keyword evidence="3" id="KW-0408">Iron</keyword>
<dbReference type="EMBL" id="CP010525">
    <property type="protein sequence ID" value="AJO23170.1"/>
    <property type="molecule type" value="Genomic_DNA"/>
</dbReference>
<evidence type="ECO:0000256" key="4">
    <source>
        <dbReference type="ARBA" id="ARBA00023014"/>
    </source>
</evidence>
<dbReference type="InterPro" id="IPR036188">
    <property type="entry name" value="FAD/NAD-bd_sf"/>
</dbReference>
<dbReference type="PRINTS" id="PR00162">
    <property type="entry name" value="RIESKE"/>
</dbReference>
<evidence type="ECO:0000256" key="3">
    <source>
        <dbReference type="ARBA" id="ARBA00023004"/>
    </source>
</evidence>
<dbReference type="Gene3D" id="3.30.9.10">
    <property type="entry name" value="D-Amino Acid Oxidase, subunit A, domain 2"/>
    <property type="match status" value="1"/>
</dbReference>
<dbReference type="SUPFAM" id="SSF51905">
    <property type="entry name" value="FAD/NAD(P)-binding domain"/>
    <property type="match status" value="1"/>
</dbReference>
<accession>A0AAN0T7Q8</accession>
<dbReference type="GO" id="GO:0046872">
    <property type="term" value="F:metal ion binding"/>
    <property type="evidence" value="ECO:0007669"/>
    <property type="project" value="UniProtKB-KW"/>
</dbReference>
<organism evidence="7 8">
    <name type="scientific">Heyndrickxia coagulans</name>
    <name type="common">Weizmannia coagulans</name>
    <dbReference type="NCBI Taxonomy" id="1398"/>
    <lineage>
        <taxon>Bacteria</taxon>
        <taxon>Bacillati</taxon>
        <taxon>Bacillota</taxon>
        <taxon>Bacilli</taxon>
        <taxon>Bacillales</taxon>
        <taxon>Bacillaceae</taxon>
        <taxon>Heyndrickxia</taxon>
    </lineage>
</organism>
<keyword evidence="1" id="KW-0001">2Fe-2S</keyword>
<dbReference type="PANTHER" id="PTHR13847">
    <property type="entry name" value="SARCOSINE DEHYDROGENASE-RELATED"/>
    <property type="match status" value="1"/>
</dbReference>
<dbReference type="AlphaFoldDB" id="A0AAN0T7Q8"/>
<protein>
    <submittedName>
        <fullName evidence="7">(2Fe-2S)-binding protein</fullName>
    </submittedName>
</protein>
<reference evidence="8" key="1">
    <citation type="submission" date="2015-01" db="EMBL/GenBank/DDBJ databases">
        <title>Comparative genome analysis of Bacillus coagulans HM-08, Clostridium butyricum HM-68, Bacillus subtilis HM-66 and Bacillus paralicheniformis BL-09.</title>
        <authorList>
            <person name="Zhang H."/>
        </authorList>
    </citation>
    <scope>NUCLEOTIDE SEQUENCE [LARGE SCALE GENOMIC DNA]</scope>
    <source>
        <strain evidence="8">HM-08</strain>
    </source>
</reference>
<evidence type="ECO:0000256" key="2">
    <source>
        <dbReference type="ARBA" id="ARBA00022723"/>
    </source>
</evidence>
<dbReference type="PROSITE" id="PS51296">
    <property type="entry name" value="RIESKE"/>
    <property type="match status" value="1"/>
</dbReference>
<dbReference type="GO" id="GO:0016020">
    <property type="term" value="C:membrane"/>
    <property type="evidence" value="ECO:0007669"/>
    <property type="project" value="InterPro"/>
</dbReference>
<feature type="domain" description="Rieske" evidence="6">
    <location>
        <begin position="422"/>
        <end position="509"/>
    </location>
</feature>
<evidence type="ECO:0000256" key="1">
    <source>
        <dbReference type="ARBA" id="ARBA00022714"/>
    </source>
</evidence>
<dbReference type="RefSeq" id="WP_017550812.1">
    <property type="nucleotide sequence ID" value="NZ_CP010525.1"/>
</dbReference>
<proteinExistence type="predicted"/>
<gene>
    <name evidence="7" type="ORF">SB48_HM08orf03752</name>
</gene>
<evidence type="ECO:0000313" key="7">
    <source>
        <dbReference type="EMBL" id="AJO23170.1"/>
    </source>
</evidence>
<dbReference type="PANTHER" id="PTHR13847:SF274">
    <property type="entry name" value="RIESKE 2FE-2S IRON-SULFUR PROTEIN YHFW-RELATED"/>
    <property type="match status" value="1"/>
</dbReference>
<keyword evidence="2" id="KW-0479">Metal-binding</keyword>
<dbReference type="InterPro" id="IPR036922">
    <property type="entry name" value="Rieske_2Fe-2S_sf"/>
</dbReference>
<keyword evidence="5" id="KW-1015">Disulfide bond</keyword>
<dbReference type="InterPro" id="IPR038010">
    <property type="entry name" value="YhfW_C"/>
</dbReference>
<sequence>MNGTSMPQSPEPLWRKTVTMPQFPSLTQDMEADVAVVGAGMAGIVTTYLLANEGYKTILFDAGSIANGTSGHTTAKITAQHGLIYDELIQHIGKEKASLYYKANETAASFIEQTILKHGIRCDFSRQDAFLYTNSDAYIEKLEKEMQAYETLGIPGEWIGSLPDGIPGKKAVKMAGQAQFHPLSYLKALIEYLMDKNVPIFEQTTAKDIDFGSPLKIKTEKGHTMTCKYICICTHYPFYNAKGLYFSRMYPERSYLLAVKPVKPFPGGMYINAEQPSRSFREAEGAGEKLLLVGGENHKTGHGEPEIRHYEALQQFAEETFGIGAFCCRWSAQDMTTLDKIPYIGPITKNEERVMVATGFRKWGMTGTHLAAMLMRDRIMQKENPYAGIFSPQRFEADPMVKKFISANVDVAGQLVKGKLDMRNQSLDALKNDEGAVVRINGKRAGAYKDQDGNIYLLDTTCTHMGCEVKWNSGDRTWDCPCHGSRFACTGEVVEGPAKEPLKKIDQQD</sequence>
<dbReference type="InterPro" id="IPR017941">
    <property type="entry name" value="Rieske_2Fe-2S"/>
</dbReference>
<dbReference type="Gene3D" id="3.50.50.60">
    <property type="entry name" value="FAD/NAD(P)-binding domain"/>
    <property type="match status" value="1"/>
</dbReference>
<keyword evidence="8" id="KW-1185">Reference proteome</keyword>
<dbReference type="Pfam" id="PF01266">
    <property type="entry name" value="DAO"/>
    <property type="match status" value="1"/>
</dbReference>
<dbReference type="Gene3D" id="2.102.10.10">
    <property type="entry name" value="Rieske [2Fe-2S] iron-sulphur domain"/>
    <property type="match status" value="1"/>
</dbReference>
<evidence type="ECO:0000259" key="6">
    <source>
        <dbReference type="PROSITE" id="PS51296"/>
    </source>
</evidence>
<dbReference type="CDD" id="cd03477">
    <property type="entry name" value="Rieske_YhfW_C"/>
    <property type="match status" value="1"/>
</dbReference>
<dbReference type="FunFam" id="2.102.10.10:FF:000014">
    <property type="entry name" value="Oxidoreductase, FAD dependent"/>
    <property type="match status" value="1"/>
</dbReference>
<keyword evidence="4" id="KW-0411">Iron-sulfur</keyword>
<dbReference type="GO" id="GO:0004497">
    <property type="term" value="F:monooxygenase activity"/>
    <property type="evidence" value="ECO:0007669"/>
    <property type="project" value="UniProtKB-ARBA"/>
</dbReference>
<dbReference type="SUPFAM" id="SSF50022">
    <property type="entry name" value="ISP domain"/>
    <property type="match status" value="1"/>
</dbReference>